<dbReference type="PROSITE" id="PS51257">
    <property type="entry name" value="PROKAR_LIPOPROTEIN"/>
    <property type="match status" value="1"/>
</dbReference>
<evidence type="ECO:0008006" key="3">
    <source>
        <dbReference type="Google" id="ProtNLM"/>
    </source>
</evidence>
<dbReference type="Proteomes" id="UP000315724">
    <property type="component" value="Chromosome"/>
</dbReference>
<accession>A0A517QK54</accession>
<gene>
    <name evidence="1" type="ORF">Mal48_12630</name>
</gene>
<reference evidence="1 2" key="1">
    <citation type="submission" date="2019-02" db="EMBL/GenBank/DDBJ databases">
        <title>Deep-cultivation of Planctomycetes and their phenomic and genomic characterization uncovers novel biology.</title>
        <authorList>
            <person name="Wiegand S."/>
            <person name="Jogler M."/>
            <person name="Boedeker C."/>
            <person name="Pinto D."/>
            <person name="Vollmers J."/>
            <person name="Rivas-Marin E."/>
            <person name="Kohn T."/>
            <person name="Peeters S.H."/>
            <person name="Heuer A."/>
            <person name="Rast P."/>
            <person name="Oberbeckmann S."/>
            <person name="Bunk B."/>
            <person name="Jeske O."/>
            <person name="Meyerdierks A."/>
            <person name="Storesund J.E."/>
            <person name="Kallscheuer N."/>
            <person name="Luecker S."/>
            <person name="Lage O.M."/>
            <person name="Pohl T."/>
            <person name="Merkel B.J."/>
            <person name="Hornburger P."/>
            <person name="Mueller R.-W."/>
            <person name="Bruemmer F."/>
            <person name="Labrenz M."/>
            <person name="Spormann A.M."/>
            <person name="Op den Camp H."/>
            <person name="Overmann J."/>
            <person name="Amann R."/>
            <person name="Jetten M.S.M."/>
            <person name="Mascher T."/>
            <person name="Medema M.H."/>
            <person name="Devos D.P."/>
            <person name="Kaster A.-K."/>
            <person name="Ovreas L."/>
            <person name="Rohde M."/>
            <person name="Galperin M.Y."/>
            <person name="Jogler C."/>
        </authorList>
    </citation>
    <scope>NUCLEOTIDE SEQUENCE [LARGE SCALE GENOMIC DNA]</scope>
    <source>
        <strain evidence="1 2">Mal48</strain>
    </source>
</reference>
<dbReference type="KEGG" id="tpol:Mal48_12630"/>
<evidence type="ECO:0000313" key="2">
    <source>
        <dbReference type="Proteomes" id="UP000315724"/>
    </source>
</evidence>
<dbReference type="AlphaFoldDB" id="A0A517QK54"/>
<sequence length="148" mass="16023">MKNPRRIGNLVMVLSALTLTGCGQGGADDQPDLGRVSGTVFFEGEVLPGASISFIPEEGRPATGKTDEQGMYELVYIRDTRGCKVGQNKVVITTVGEGEDLEELDGDDLDQSQLQRVVEKVPAKYNANSELIAVVNPGENTHDFRLEK</sequence>
<organism evidence="1 2">
    <name type="scientific">Thalassoglobus polymorphus</name>
    <dbReference type="NCBI Taxonomy" id="2527994"/>
    <lineage>
        <taxon>Bacteria</taxon>
        <taxon>Pseudomonadati</taxon>
        <taxon>Planctomycetota</taxon>
        <taxon>Planctomycetia</taxon>
        <taxon>Planctomycetales</taxon>
        <taxon>Planctomycetaceae</taxon>
        <taxon>Thalassoglobus</taxon>
    </lineage>
</organism>
<name>A0A517QK54_9PLAN</name>
<dbReference type="EMBL" id="CP036267">
    <property type="protein sequence ID" value="QDT32023.1"/>
    <property type="molecule type" value="Genomic_DNA"/>
</dbReference>
<evidence type="ECO:0000313" key="1">
    <source>
        <dbReference type="EMBL" id="QDT32023.1"/>
    </source>
</evidence>
<proteinExistence type="predicted"/>
<protein>
    <recommendedName>
        <fullName evidence="3">Carboxypeptidase regulatory-like domain-containing protein</fullName>
    </recommendedName>
</protein>
<keyword evidence="2" id="KW-1185">Reference proteome</keyword>